<organism evidence="3">
    <name type="scientific">Lepeophtheirus salmonis</name>
    <name type="common">Salmon louse</name>
    <name type="synonym">Caligus salmonis</name>
    <dbReference type="NCBI Taxonomy" id="72036"/>
    <lineage>
        <taxon>Eukaryota</taxon>
        <taxon>Metazoa</taxon>
        <taxon>Ecdysozoa</taxon>
        <taxon>Arthropoda</taxon>
        <taxon>Crustacea</taxon>
        <taxon>Multicrustacea</taxon>
        <taxon>Hexanauplia</taxon>
        <taxon>Copepoda</taxon>
        <taxon>Siphonostomatoida</taxon>
        <taxon>Caligidae</taxon>
        <taxon>Lepeophtheirus</taxon>
    </lineage>
</organism>
<reference evidence="3" key="1">
    <citation type="submission" date="2014-05" db="EMBL/GenBank/DDBJ databases">
        <authorList>
            <person name="Chronopoulou M."/>
        </authorList>
    </citation>
    <scope>NUCLEOTIDE SEQUENCE</scope>
    <source>
        <tissue evidence="3">Whole organism</tissue>
    </source>
</reference>
<feature type="region of interest" description="Disordered" evidence="1">
    <location>
        <begin position="590"/>
        <end position="630"/>
    </location>
</feature>
<dbReference type="EMBL" id="HACA01013293">
    <property type="protein sequence ID" value="CDW30654.1"/>
    <property type="molecule type" value="Transcribed_RNA"/>
</dbReference>
<dbReference type="PROSITE" id="PS51034">
    <property type="entry name" value="ZP_2"/>
    <property type="match status" value="1"/>
</dbReference>
<dbReference type="Pfam" id="PF25057">
    <property type="entry name" value="CUT_N"/>
    <property type="match status" value="1"/>
</dbReference>
<evidence type="ECO:0000313" key="3">
    <source>
        <dbReference type="EMBL" id="CDW30654.1"/>
    </source>
</evidence>
<proteinExistence type="predicted"/>
<sequence length="677" mass="75874">DIKNFMFLVERSTIMNKPFSFCANISSKFILRILLLASISRAQNYNGLSRPNSIPVGSSSSSSTKSNLWQSQRPPDMAKITDLEVMCGNSHMEVMINFDRPFYGIVFSKGAVDIYNCIYVQPQSGQAAYKFKIMYDSCGSKPDLNGKFYENNIVIQYDKDLIEVWDEAKRLRCEWYNDYEKGVTKAPIQVSDLDVIELNFRGDNVDCWMEIQQGKGPWASPVAGIVPLGTTLTMVVGIDDKQGEFDMRLKSCEASDSKSRPILLSDENGCVLRPKMISKFMKMKSSDSRATVVTYAFFHAFKFPDSMAVNIRCKVEICRYGCPEHCQNPGGYQSREREVSSYIGPNILKNGVAPVPIQIHQQQSSAASSPDTYKVKLDTSINRPNRQTRINAGKKHKKNTKRPHERQHNIPHKEQERKAAPNQHFISHSRKIIPEGNRHFATSRVSLETARTADPKSSKQGNSFTNLFSNLKLPTIPSFFGGGSEEKDKSSRNGFKSEAIPVSLGVRPEPLDLPPSKRPSAVPVQRTRKHGQPLVFPSSFNTPSSQGIEPIEPLPGQSGRTFPYGPRSLNLEAIQVDLLDDIKGEDTEETAMLEEEPSEEELMKQSHKSRIRRKKRSVSHSRTERSAELGVSSAYEVISEVDLAFEASDVVEDAGKVTTFQVSNKLHSLFLPQGCPQ</sequence>
<evidence type="ECO:0000256" key="1">
    <source>
        <dbReference type="SAM" id="MobiDB-lite"/>
    </source>
</evidence>
<evidence type="ECO:0000259" key="2">
    <source>
        <dbReference type="PROSITE" id="PS51034"/>
    </source>
</evidence>
<accession>A0A0K2TXA9</accession>
<feature type="compositionally biased region" description="Acidic residues" evidence="1">
    <location>
        <begin position="590"/>
        <end position="600"/>
    </location>
</feature>
<dbReference type="PANTHER" id="PTHR46560:SF1">
    <property type="entry name" value="MINIATURE"/>
    <property type="match status" value="1"/>
</dbReference>
<feature type="region of interest" description="Disordered" evidence="1">
    <location>
        <begin position="362"/>
        <end position="438"/>
    </location>
</feature>
<feature type="compositionally biased region" description="Polar residues" evidence="1">
    <location>
        <begin position="538"/>
        <end position="547"/>
    </location>
</feature>
<feature type="compositionally biased region" description="Basic residues" evidence="1">
    <location>
        <begin position="605"/>
        <end position="619"/>
    </location>
</feature>
<feature type="compositionally biased region" description="Basic residues" evidence="1">
    <location>
        <begin position="392"/>
        <end position="405"/>
    </location>
</feature>
<name>A0A0K2TXA9_LEPSM</name>
<feature type="non-terminal residue" evidence="3">
    <location>
        <position position="1"/>
    </location>
</feature>
<feature type="compositionally biased region" description="Basic and acidic residues" evidence="1">
    <location>
        <begin position="406"/>
        <end position="419"/>
    </location>
</feature>
<feature type="region of interest" description="Disordered" evidence="1">
    <location>
        <begin position="479"/>
        <end position="555"/>
    </location>
</feature>
<feature type="domain" description="ZP" evidence="2">
    <location>
        <begin position="86"/>
        <end position="333"/>
    </location>
</feature>
<feature type="compositionally biased region" description="Polar residues" evidence="1">
    <location>
        <begin position="379"/>
        <end position="390"/>
    </location>
</feature>
<protein>
    <submittedName>
        <fullName evidence="3">Putative LOC100121339 [Nasonia vitripennis]</fullName>
    </submittedName>
</protein>
<dbReference type="AlphaFoldDB" id="A0A0K2TXA9"/>
<dbReference type="InterPro" id="IPR001507">
    <property type="entry name" value="ZP_dom"/>
</dbReference>
<dbReference type="SMART" id="SM00241">
    <property type="entry name" value="ZP"/>
    <property type="match status" value="1"/>
</dbReference>
<dbReference type="InterPro" id="IPR056953">
    <property type="entry name" value="CUT_N"/>
</dbReference>
<dbReference type="PANTHER" id="PTHR46560">
    <property type="entry name" value="CYPHER, ISOFORM B"/>
    <property type="match status" value="1"/>
</dbReference>
<dbReference type="OrthoDB" id="10062424at2759"/>
<feature type="non-terminal residue" evidence="3">
    <location>
        <position position="677"/>
    </location>
</feature>